<evidence type="ECO:0000256" key="1">
    <source>
        <dbReference type="SAM" id="MobiDB-lite"/>
    </source>
</evidence>
<accession>A0ABQ8THP2</accession>
<proteinExistence type="predicted"/>
<protein>
    <submittedName>
        <fullName evidence="2">Uncharacterized protein</fullName>
    </submittedName>
</protein>
<sequence length="226" mass="24984">MAGLYESGNEPPGSLKASSAKSSQDRERAYRPAYGFHCGQYTCTLQSVSGGTYRGRLGAPVHCILHQEYLCAKNMNLSNVMDVVMRTINFIRSKGLNHRDFRALLDGINSMGIYSTIPRQNSNHESLSYQSIVLWSEQALKSATKDVVPLSGAVATDATDWAPYSRSNPRKAKSEYFTIVTALILLLSLSKTKTISVESVIVELIGELDYRNAFKPGAYAREGYRV</sequence>
<dbReference type="Proteomes" id="UP001148838">
    <property type="component" value="Unassembled WGS sequence"/>
</dbReference>
<organism evidence="2 3">
    <name type="scientific">Periplaneta americana</name>
    <name type="common">American cockroach</name>
    <name type="synonym">Blatta americana</name>
    <dbReference type="NCBI Taxonomy" id="6978"/>
    <lineage>
        <taxon>Eukaryota</taxon>
        <taxon>Metazoa</taxon>
        <taxon>Ecdysozoa</taxon>
        <taxon>Arthropoda</taxon>
        <taxon>Hexapoda</taxon>
        <taxon>Insecta</taxon>
        <taxon>Pterygota</taxon>
        <taxon>Neoptera</taxon>
        <taxon>Polyneoptera</taxon>
        <taxon>Dictyoptera</taxon>
        <taxon>Blattodea</taxon>
        <taxon>Blattoidea</taxon>
        <taxon>Blattidae</taxon>
        <taxon>Blattinae</taxon>
        <taxon>Periplaneta</taxon>
    </lineage>
</organism>
<reference evidence="2 3" key="1">
    <citation type="journal article" date="2022" name="Allergy">
        <title>Genome assembly and annotation of Periplaneta americana reveal a comprehensive cockroach allergen profile.</title>
        <authorList>
            <person name="Wang L."/>
            <person name="Xiong Q."/>
            <person name="Saelim N."/>
            <person name="Wang L."/>
            <person name="Nong W."/>
            <person name="Wan A.T."/>
            <person name="Shi M."/>
            <person name="Liu X."/>
            <person name="Cao Q."/>
            <person name="Hui J.H.L."/>
            <person name="Sookrung N."/>
            <person name="Leung T.F."/>
            <person name="Tungtrongchitr A."/>
            <person name="Tsui S.K.W."/>
        </authorList>
    </citation>
    <scope>NUCLEOTIDE SEQUENCE [LARGE SCALE GENOMIC DNA]</scope>
    <source>
        <strain evidence="2">PWHHKU_190912</strain>
    </source>
</reference>
<evidence type="ECO:0000313" key="3">
    <source>
        <dbReference type="Proteomes" id="UP001148838"/>
    </source>
</evidence>
<gene>
    <name evidence="2" type="ORF">ANN_12618</name>
</gene>
<comment type="caution">
    <text evidence="2">The sequence shown here is derived from an EMBL/GenBank/DDBJ whole genome shotgun (WGS) entry which is preliminary data.</text>
</comment>
<name>A0ABQ8THP2_PERAM</name>
<dbReference type="EMBL" id="JAJSOF020000009">
    <property type="protein sequence ID" value="KAJ4445932.1"/>
    <property type="molecule type" value="Genomic_DNA"/>
</dbReference>
<keyword evidence="3" id="KW-1185">Reference proteome</keyword>
<dbReference type="PANTHER" id="PTHR45913">
    <property type="entry name" value="EPM2A-INTERACTING PROTEIN 1"/>
    <property type="match status" value="1"/>
</dbReference>
<evidence type="ECO:0000313" key="2">
    <source>
        <dbReference type="EMBL" id="KAJ4445932.1"/>
    </source>
</evidence>
<dbReference type="PANTHER" id="PTHR45913:SF5">
    <property type="entry name" value="GENERAL TRANSCRIPTION FACTOR II-I REPEAT DOMAIN-CONTAINING PROTEIN 2A-LIKE PROTEIN"/>
    <property type="match status" value="1"/>
</dbReference>
<feature type="region of interest" description="Disordered" evidence="1">
    <location>
        <begin position="1"/>
        <end position="22"/>
    </location>
</feature>